<dbReference type="Pfam" id="PF00013">
    <property type="entry name" value="KH_1"/>
    <property type="match status" value="4"/>
</dbReference>
<dbReference type="Gene3D" id="3.30.1370.10">
    <property type="entry name" value="K Homology domain, type 1"/>
    <property type="match status" value="4"/>
</dbReference>
<sequence>MEPVCQAQDALLRVHDAIANVVGSGGDSDKKHKDKEECQMLVPSSQAANLIGKAGATIKRLRSKTRTNIKVSPKDVSDPNHSCAMDFDNFVQITGGPEGVKKALFAVSTIMYKFAPKEDVPIATSVSEIPPSIIIPSDVPIYSAAGLYSNVEPYVPSRSVPSVIGASHGQEFQGYAESGSQWPPIYSSALPVVSGYPGSSLSGELIVRVLCPFTHIGRVIGRSGASIKAVREASGARVEIDDSRRDECIITITATESLDDIKSMAVEAVLLLQGKINEEDEENVSIRLLVPSKVIGCIIGKSGSIINEIRKRTRADVRISKGDKPKCAEANDELVEVIGEVSSVRDALVQIVLRLRDDVLKDRDSGHKPTSGNDSLYAGGNGIPVPPVLPSVASLASLGYEHRAETGSGLGLLSSSSLYGSLPVSDNRYGSLSSYSSKQHYGGLPSSASEMLVPGHAVGKVMGKGGANVDNIRKISGASVEISDSKSSRGDRVAVISGTPEQKRTAENLIQAFILAT</sequence>
<feature type="domain" description="K Homology" evidence="3">
    <location>
        <begin position="203"/>
        <end position="274"/>
    </location>
</feature>
<dbReference type="InterPro" id="IPR004087">
    <property type="entry name" value="KH_dom"/>
</dbReference>
<proteinExistence type="predicted"/>
<feature type="domain" description="K Homology" evidence="3">
    <location>
        <begin position="445"/>
        <end position="515"/>
    </location>
</feature>
<feature type="domain" description="K Homology" evidence="3">
    <location>
        <begin position="34"/>
        <end position="112"/>
    </location>
</feature>
<evidence type="ECO:0000313" key="5">
    <source>
        <dbReference type="Proteomes" id="UP001229421"/>
    </source>
</evidence>
<dbReference type="PROSITE" id="PS50084">
    <property type="entry name" value="KH_TYPE_1"/>
    <property type="match status" value="4"/>
</dbReference>
<accession>A0AAD8KS68</accession>
<dbReference type="GO" id="GO:0003723">
    <property type="term" value="F:RNA binding"/>
    <property type="evidence" value="ECO:0007669"/>
    <property type="project" value="UniProtKB-UniRule"/>
</dbReference>
<dbReference type="CDD" id="cd22460">
    <property type="entry name" value="KH-I_PEPPER_rpt2_like"/>
    <property type="match status" value="1"/>
</dbReference>
<keyword evidence="2" id="KW-0694">RNA-binding</keyword>
<gene>
    <name evidence="4" type="ORF">QVD17_20718</name>
</gene>
<name>A0AAD8KS68_TARER</name>
<feature type="domain" description="K Homology" evidence="3">
    <location>
        <begin position="282"/>
        <end position="356"/>
    </location>
</feature>
<keyword evidence="5" id="KW-1185">Reference proteome</keyword>
<evidence type="ECO:0000259" key="3">
    <source>
        <dbReference type="SMART" id="SM00322"/>
    </source>
</evidence>
<dbReference type="PANTHER" id="PTHR10288">
    <property type="entry name" value="KH DOMAIN CONTAINING RNA BINDING PROTEIN"/>
    <property type="match status" value="1"/>
</dbReference>
<evidence type="ECO:0000256" key="1">
    <source>
        <dbReference type="ARBA" id="ARBA00022737"/>
    </source>
</evidence>
<dbReference type="Proteomes" id="UP001229421">
    <property type="component" value="Unassembled WGS sequence"/>
</dbReference>
<protein>
    <recommendedName>
        <fullName evidence="3">K Homology domain-containing protein</fullName>
    </recommendedName>
</protein>
<dbReference type="SUPFAM" id="SSF54791">
    <property type="entry name" value="Eukaryotic type KH-domain (KH-domain type I)"/>
    <property type="match status" value="4"/>
</dbReference>
<dbReference type="SMART" id="SM00322">
    <property type="entry name" value="KH"/>
    <property type="match status" value="4"/>
</dbReference>
<organism evidence="4 5">
    <name type="scientific">Tagetes erecta</name>
    <name type="common">African marigold</name>
    <dbReference type="NCBI Taxonomy" id="13708"/>
    <lineage>
        <taxon>Eukaryota</taxon>
        <taxon>Viridiplantae</taxon>
        <taxon>Streptophyta</taxon>
        <taxon>Embryophyta</taxon>
        <taxon>Tracheophyta</taxon>
        <taxon>Spermatophyta</taxon>
        <taxon>Magnoliopsida</taxon>
        <taxon>eudicotyledons</taxon>
        <taxon>Gunneridae</taxon>
        <taxon>Pentapetalae</taxon>
        <taxon>asterids</taxon>
        <taxon>campanulids</taxon>
        <taxon>Asterales</taxon>
        <taxon>Asteraceae</taxon>
        <taxon>Asteroideae</taxon>
        <taxon>Heliantheae alliance</taxon>
        <taxon>Tageteae</taxon>
        <taxon>Tagetes</taxon>
    </lineage>
</organism>
<dbReference type="CDD" id="cd22462">
    <property type="entry name" value="KH-I_HEN4_like_rpt5"/>
    <property type="match status" value="1"/>
</dbReference>
<keyword evidence="1" id="KW-0677">Repeat</keyword>
<dbReference type="EMBL" id="JAUHHV010000005">
    <property type="protein sequence ID" value="KAK1425367.1"/>
    <property type="molecule type" value="Genomic_DNA"/>
</dbReference>
<dbReference type="InterPro" id="IPR004088">
    <property type="entry name" value="KH_dom_type_1"/>
</dbReference>
<evidence type="ECO:0000313" key="4">
    <source>
        <dbReference type="EMBL" id="KAK1425367.1"/>
    </source>
</evidence>
<dbReference type="AlphaFoldDB" id="A0AAD8KS68"/>
<dbReference type="InterPro" id="IPR036612">
    <property type="entry name" value="KH_dom_type_1_sf"/>
</dbReference>
<reference evidence="4" key="1">
    <citation type="journal article" date="2023" name="bioRxiv">
        <title>Improved chromosome-level genome assembly for marigold (Tagetes erecta).</title>
        <authorList>
            <person name="Jiang F."/>
            <person name="Yuan L."/>
            <person name="Wang S."/>
            <person name="Wang H."/>
            <person name="Xu D."/>
            <person name="Wang A."/>
            <person name="Fan W."/>
        </authorList>
    </citation>
    <scope>NUCLEOTIDE SEQUENCE</scope>
    <source>
        <strain evidence="4">WSJ</strain>
        <tissue evidence="4">Leaf</tissue>
    </source>
</reference>
<comment type="caution">
    <text evidence="4">The sequence shown here is derived from an EMBL/GenBank/DDBJ whole genome shotgun (WGS) entry which is preliminary data.</text>
</comment>
<evidence type="ECO:0000256" key="2">
    <source>
        <dbReference type="PROSITE-ProRule" id="PRU00117"/>
    </source>
</evidence>